<proteinExistence type="predicted"/>
<comment type="caution">
    <text evidence="5">The sequence shown here is derived from an EMBL/GenBank/DDBJ whole genome shotgun (WGS) entry which is preliminary data.</text>
</comment>
<dbReference type="PROSITE" id="PS50932">
    <property type="entry name" value="HTH_LACI_2"/>
    <property type="match status" value="1"/>
</dbReference>
<dbReference type="RefSeq" id="WP_041055235.1">
    <property type="nucleotide sequence ID" value="NZ_JXRR01000008.1"/>
</dbReference>
<dbReference type="Gene3D" id="1.10.260.40">
    <property type="entry name" value="lambda repressor-like DNA-binding domains"/>
    <property type="match status" value="1"/>
</dbReference>
<dbReference type="Proteomes" id="UP000031972">
    <property type="component" value="Unassembled WGS sequence"/>
</dbReference>
<dbReference type="CDD" id="cd01392">
    <property type="entry name" value="HTH_LacI"/>
    <property type="match status" value="1"/>
</dbReference>
<dbReference type="InterPro" id="IPR010982">
    <property type="entry name" value="Lambda_DNA-bd_dom_sf"/>
</dbReference>
<dbReference type="SMART" id="SM00354">
    <property type="entry name" value="HTH_LACI"/>
    <property type="match status" value="1"/>
</dbReference>
<dbReference type="EMBL" id="JXRR01000008">
    <property type="protein sequence ID" value="KIL50969.1"/>
    <property type="molecule type" value="Genomic_DNA"/>
</dbReference>
<feature type="domain" description="HTH lacI-type" evidence="4">
    <location>
        <begin position="5"/>
        <end position="59"/>
    </location>
</feature>
<dbReference type="PROSITE" id="PS00356">
    <property type="entry name" value="HTH_LACI_1"/>
    <property type="match status" value="1"/>
</dbReference>
<accession>A0A0C2SAJ4</accession>
<keyword evidence="2" id="KW-0238">DNA-binding</keyword>
<dbReference type="SUPFAM" id="SSF53822">
    <property type="entry name" value="Periplasmic binding protein-like I"/>
    <property type="match status" value="1"/>
</dbReference>
<dbReference type="InterPro" id="IPR000843">
    <property type="entry name" value="HTH_LacI"/>
</dbReference>
<dbReference type="Pfam" id="PF00356">
    <property type="entry name" value="LacI"/>
    <property type="match status" value="1"/>
</dbReference>
<organism evidence="5 6">
    <name type="scientific">Jeotgalibacillus campisalis</name>
    <dbReference type="NCBI Taxonomy" id="220754"/>
    <lineage>
        <taxon>Bacteria</taxon>
        <taxon>Bacillati</taxon>
        <taxon>Bacillota</taxon>
        <taxon>Bacilli</taxon>
        <taxon>Bacillales</taxon>
        <taxon>Caryophanaceae</taxon>
        <taxon>Jeotgalibacillus</taxon>
    </lineage>
</organism>
<evidence type="ECO:0000313" key="6">
    <source>
        <dbReference type="Proteomes" id="UP000031972"/>
    </source>
</evidence>
<dbReference type="Gene3D" id="3.40.50.2300">
    <property type="match status" value="2"/>
</dbReference>
<dbReference type="InterPro" id="IPR028082">
    <property type="entry name" value="Peripla_BP_I"/>
</dbReference>
<evidence type="ECO:0000256" key="3">
    <source>
        <dbReference type="ARBA" id="ARBA00023163"/>
    </source>
</evidence>
<dbReference type="GO" id="GO:0000976">
    <property type="term" value="F:transcription cis-regulatory region binding"/>
    <property type="evidence" value="ECO:0007669"/>
    <property type="project" value="TreeGrafter"/>
</dbReference>
<evidence type="ECO:0000256" key="1">
    <source>
        <dbReference type="ARBA" id="ARBA00023015"/>
    </source>
</evidence>
<dbReference type="AlphaFoldDB" id="A0A0C2SAJ4"/>
<dbReference type="OrthoDB" id="9775106at2"/>
<dbReference type="CDD" id="cd06267">
    <property type="entry name" value="PBP1_LacI_sugar_binding-like"/>
    <property type="match status" value="1"/>
</dbReference>
<protein>
    <submittedName>
        <fullName evidence="5">Transcriptional regulator</fullName>
    </submittedName>
</protein>
<reference evidence="5 6" key="1">
    <citation type="submission" date="2015-01" db="EMBL/GenBank/DDBJ databases">
        <title>Jeotgalibacillus campisalis genome sequencing.</title>
        <authorList>
            <person name="Goh K.M."/>
            <person name="Chan K.-G."/>
            <person name="Yaakop A.S."/>
            <person name="Ee R."/>
            <person name="Gan H.M."/>
            <person name="Chan C.S."/>
        </authorList>
    </citation>
    <scope>NUCLEOTIDE SEQUENCE [LARGE SCALE GENOMIC DNA]</scope>
    <source>
        <strain evidence="5 6">SF-57</strain>
    </source>
</reference>
<sequence length="343" mass="38153">MTKRYTIQDIAVLAGVSAATVSKIMNNTGNISKATQDRVRAIIKETGYSPTHSAKSLASKKTNLIGIVYAGKINVDLSHPFFNQVLNSFKSQIGLLGYDFIFFSNEQYKGNYLSRCRHYNVDGVLIIAGDDVEDAIEQLDHSSIPCVGIDIELKGERSSYVMTNNLKVSHLVVEYAYMNSIERVGMLGGTHDSRISMLREEGFKEAMKKFGLLLNEDWIVYGDYYEESGYRLMNQLIAKHTGNLPEMIFAFSDLMALGAVRALRENGLQVPGDMKVIGCDDIEACRYSHPKLTTIRQDKEKIGILAAKLLSDLIDKKGKTRSLLVDPELTVRESCGLSAEKTV</sequence>
<dbReference type="SUPFAM" id="SSF47413">
    <property type="entry name" value="lambda repressor-like DNA-binding domains"/>
    <property type="match status" value="1"/>
</dbReference>
<evidence type="ECO:0000313" key="5">
    <source>
        <dbReference type="EMBL" id="KIL50969.1"/>
    </source>
</evidence>
<dbReference type="PANTHER" id="PTHR30146:SF109">
    <property type="entry name" value="HTH-TYPE TRANSCRIPTIONAL REGULATOR GALS"/>
    <property type="match status" value="1"/>
</dbReference>
<evidence type="ECO:0000256" key="2">
    <source>
        <dbReference type="ARBA" id="ARBA00023125"/>
    </source>
</evidence>
<keyword evidence="1" id="KW-0805">Transcription regulation</keyword>
<keyword evidence="6" id="KW-1185">Reference proteome</keyword>
<dbReference type="PRINTS" id="PR00036">
    <property type="entry name" value="HTHLACI"/>
</dbReference>
<dbReference type="PATRIC" id="fig|220754.4.peg.870"/>
<evidence type="ECO:0000259" key="4">
    <source>
        <dbReference type="PROSITE" id="PS50932"/>
    </source>
</evidence>
<gene>
    <name evidence="5" type="ORF">KR50_08500</name>
</gene>
<keyword evidence="3" id="KW-0804">Transcription</keyword>
<dbReference type="PANTHER" id="PTHR30146">
    <property type="entry name" value="LACI-RELATED TRANSCRIPTIONAL REPRESSOR"/>
    <property type="match status" value="1"/>
</dbReference>
<dbReference type="Pfam" id="PF13377">
    <property type="entry name" value="Peripla_BP_3"/>
    <property type="match status" value="1"/>
</dbReference>
<dbReference type="InterPro" id="IPR046335">
    <property type="entry name" value="LacI/GalR-like_sensor"/>
</dbReference>
<dbReference type="GO" id="GO:0003700">
    <property type="term" value="F:DNA-binding transcription factor activity"/>
    <property type="evidence" value="ECO:0007669"/>
    <property type="project" value="TreeGrafter"/>
</dbReference>
<name>A0A0C2SAJ4_9BACL</name>